<evidence type="ECO:0000256" key="4">
    <source>
        <dbReference type="PROSITE-ProRule" id="PRU00335"/>
    </source>
</evidence>
<feature type="domain" description="HTH tetR-type" evidence="5">
    <location>
        <begin position="6"/>
        <end position="66"/>
    </location>
</feature>
<dbReference type="EMBL" id="BAABHS010000002">
    <property type="protein sequence ID" value="GAA4950351.1"/>
    <property type="molecule type" value="Genomic_DNA"/>
</dbReference>
<dbReference type="InterPro" id="IPR001647">
    <property type="entry name" value="HTH_TetR"/>
</dbReference>
<feature type="DNA-binding region" description="H-T-H motif" evidence="4">
    <location>
        <begin position="29"/>
        <end position="48"/>
    </location>
</feature>
<dbReference type="RefSeq" id="WP_345673890.1">
    <property type="nucleotide sequence ID" value="NZ_BAABHS010000002.1"/>
</dbReference>
<dbReference type="InterPro" id="IPR009057">
    <property type="entry name" value="Homeodomain-like_sf"/>
</dbReference>
<evidence type="ECO:0000256" key="3">
    <source>
        <dbReference type="ARBA" id="ARBA00023163"/>
    </source>
</evidence>
<organism evidence="6 7">
    <name type="scientific">Yinghuangia aomiensis</name>
    <dbReference type="NCBI Taxonomy" id="676205"/>
    <lineage>
        <taxon>Bacteria</taxon>
        <taxon>Bacillati</taxon>
        <taxon>Actinomycetota</taxon>
        <taxon>Actinomycetes</taxon>
        <taxon>Kitasatosporales</taxon>
        <taxon>Streptomycetaceae</taxon>
        <taxon>Yinghuangia</taxon>
    </lineage>
</organism>
<reference evidence="7" key="1">
    <citation type="journal article" date="2019" name="Int. J. Syst. Evol. Microbiol.">
        <title>The Global Catalogue of Microorganisms (GCM) 10K type strain sequencing project: providing services to taxonomists for standard genome sequencing and annotation.</title>
        <authorList>
            <consortium name="The Broad Institute Genomics Platform"/>
            <consortium name="The Broad Institute Genome Sequencing Center for Infectious Disease"/>
            <person name="Wu L."/>
            <person name="Ma J."/>
        </authorList>
    </citation>
    <scope>NUCLEOTIDE SEQUENCE [LARGE SCALE GENOMIC DNA]</scope>
    <source>
        <strain evidence="7">JCM 17986</strain>
    </source>
</reference>
<dbReference type="Proteomes" id="UP001500466">
    <property type="component" value="Unassembled WGS sequence"/>
</dbReference>
<sequence length="178" mass="19526">MARPAGPGREALLRAGLEVADARGLSRMSVNAVVAAAGMAKGNFYTHFKDRRTYLVELHRRYHGGLEERVQAAVDGLVPGRDRFVAGITAYLDASLAMTGTRGLLTQARTDPDLSDETRVHSTRAAERLRPEIAELGWDPPDPVAHMVVAMVVDIGHQELFDGRREDLREALFGLVVR</sequence>
<accession>A0ABP9GTP8</accession>
<dbReference type="SUPFAM" id="SSF46689">
    <property type="entry name" value="Homeodomain-like"/>
    <property type="match status" value="1"/>
</dbReference>
<dbReference type="PANTHER" id="PTHR47506">
    <property type="entry name" value="TRANSCRIPTIONAL REGULATORY PROTEIN"/>
    <property type="match status" value="1"/>
</dbReference>
<keyword evidence="3" id="KW-0804">Transcription</keyword>
<keyword evidence="1" id="KW-0805">Transcription regulation</keyword>
<name>A0ABP9GTP8_9ACTN</name>
<evidence type="ECO:0000256" key="2">
    <source>
        <dbReference type="ARBA" id="ARBA00023125"/>
    </source>
</evidence>
<keyword evidence="2 4" id="KW-0238">DNA-binding</keyword>
<proteinExistence type="predicted"/>
<comment type="caution">
    <text evidence="6">The sequence shown here is derived from an EMBL/GenBank/DDBJ whole genome shotgun (WGS) entry which is preliminary data.</text>
</comment>
<evidence type="ECO:0000259" key="5">
    <source>
        <dbReference type="PROSITE" id="PS50977"/>
    </source>
</evidence>
<dbReference type="PANTHER" id="PTHR47506:SF6">
    <property type="entry name" value="HTH-TYPE TRANSCRIPTIONAL REPRESSOR NEMR"/>
    <property type="match status" value="1"/>
</dbReference>
<evidence type="ECO:0000313" key="6">
    <source>
        <dbReference type="EMBL" id="GAA4950351.1"/>
    </source>
</evidence>
<gene>
    <name evidence="6" type="ORF">GCM10023205_08750</name>
</gene>
<evidence type="ECO:0000313" key="7">
    <source>
        <dbReference type="Proteomes" id="UP001500466"/>
    </source>
</evidence>
<evidence type="ECO:0000256" key="1">
    <source>
        <dbReference type="ARBA" id="ARBA00023015"/>
    </source>
</evidence>
<keyword evidence="7" id="KW-1185">Reference proteome</keyword>
<dbReference type="Pfam" id="PF00440">
    <property type="entry name" value="TetR_N"/>
    <property type="match status" value="1"/>
</dbReference>
<dbReference type="Gene3D" id="1.10.357.10">
    <property type="entry name" value="Tetracycline Repressor, domain 2"/>
    <property type="match status" value="1"/>
</dbReference>
<protein>
    <recommendedName>
        <fullName evidence="5">HTH tetR-type domain-containing protein</fullName>
    </recommendedName>
</protein>
<dbReference type="PROSITE" id="PS50977">
    <property type="entry name" value="HTH_TETR_2"/>
    <property type="match status" value="1"/>
</dbReference>